<name>Q1ATR2_RUBXD</name>
<dbReference type="PANTHER" id="PTHR35604:SF2">
    <property type="entry name" value="TRANSPOSASE INSH FOR INSERTION SEQUENCE ELEMENT IS5A-RELATED"/>
    <property type="match status" value="1"/>
</dbReference>
<dbReference type="KEGG" id="rxy:Rxyl_2286"/>
<accession>Q1ATR2</accession>
<evidence type="ECO:0000256" key="1">
    <source>
        <dbReference type="SAM" id="Phobius"/>
    </source>
</evidence>
<evidence type="ECO:0000259" key="2">
    <source>
        <dbReference type="Pfam" id="PF05598"/>
    </source>
</evidence>
<dbReference type="EMBL" id="CP000386">
    <property type="protein sequence ID" value="ABG05216.1"/>
    <property type="molecule type" value="Genomic_DNA"/>
</dbReference>
<dbReference type="InterPro" id="IPR047629">
    <property type="entry name" value="IS1182_transpos"/>
</dbReference>
<feature type="domain" description="Transposase DDE" evidence="3">
    <location>
        <begin position="401"/>
        <end position="524"/>
    </location>
</feature>
<dbReference type="RefSeq" id="WP_011565230.1">
    <property type="nucleotide sequence ID" value="NC_008148.1"/>
</dbReference>
<gene>
    <name evidence="4" type="ordered locus">Rxyl_2286</name>
</gene>
<dbReference type="NCBIfam" id="NF033551">
    <property type="entry name" value="transpos_IS1182"/>
    <property type="match status" value="1"/>
</dbReference>
<dbReference type="OrthoDB" id="3313640at2"/>
<dbReference type="eggNOG" id="COG3039">
    <property type="taxonomic scope" value="Bacteria"/>
</dbReference>
<dbReference type="PANTHER" id="PTHR35604">
    <property type="entry name" value="TRANSPOSASE INSH FOR INSERTION SEQUENCE ELEMENT IS5A-RELATED"/>
    <property type="match status" value="1"/>
</dbReference>
<protein>
    <submittedName>
        <fullName evidence="4">Transposase, IS4 family</fullName>
    </submittedName>
</protein>
<sequence length="576" mass="64236">MLGRQSDLAGGGHPYLDHVRRDSFYGFLALHRQELFSDEDFAEFYCPDNRRPSVPPSLLATALLLQAYEGVSDEEAKARADFDLRWKVALGVGLKERPFAKSTLQLLRARLIINERMRTVFRRSLDFARHTGYLPSRRLKVVLDTSYVLGRGAVKDTYNLLADGIVMLVRELAAGACSDPEQWARERGLGRYFGSSLKGEAGIDWDDPEARQAFLEGVVADADRLLKVAREAVEGSTAGDPELRCGRLRDAALLLERLLMQDIERREDGARLKQGVSPDRVVSVHDPEMRHGRKSERRRFDGHKAQVAVDPESQLITAADVLAGNAPDHERALELVEQVEANADAVVEEVVGDCAYGDGDTRKTFAEAGRRLVAKVATRRGVTQFPKEDFRIDLEEMSCACPAGQKTRKVVSISSGDRYGAPGVPLRAFRFDAAICDVCPLRSSCVRAHVGKGRLVMIHPQEALLQEARAFQRSEAFAPYRELRQAAEHRLARLMQLGVRQARYFGRTKTLFQLLMAATVANLTLVATRVGLMRDRNHPQTIISIHVHALFMVRRVFATLSPRSEPGFSATLLEVL</sequence>
<keyword evidence="1" id="KW-1133">Transmembrane helix</keyword>
<dbReference type="Pfam" id="PF05598">
    <property type="entry name" value="DUF772"/>
    <property type="match status" value="1"/>
</dbReference>
<dbReference type="HOGENOM" id="CLU_028885_3_0_11"/>
<dbReference type="Pfam" id="PF13751">
    <property type="entry name" value="DDE_Tnp_1_6"/>
    <property type="match status" value="1"/>
</dbReference>
<proteinExistence type="predicted"/>
<keyword evidence="1" id="KW-0812">Transmembrane</keyword>
<feature type="domain" description="Transposase InsH N-terminal" evidence="2">
    <location>
        <begin position="37"/>
        <end position="110"/>
    </location>
</feature>
<evidence type="ECO:0000313" key="4">
    <source>
        <dbReference type="EMBL" id="ABG05216.1"/>
    </source>
</evidence>
<dbReference type="InterPro" id="IPR025668">
    <property type="entry name" value="Tnp_DDE_dom"/>
</dbReference>
<evidence type="ECO:0000259" key="3">
    <source>
        <dbReference type="Pfam" id="PF13751"/>
    </source>
</evidence>
<keyword evidence="1" id="KW-0472">Membrane</keyword>
<dbReference type="InterPro" id="IPR008490">
    <property type="entry name" value="Transposase_InsH_N"/>
</dbReference>
<dbReference type="AlphaFoldDB" id="Q1ATR2"/>
<dbReference type="Proteomes" id="UP000006637">
    <property type="component" value="Chromosome"/>
</dbReference>
<keyword evidence="5" id="KW-1185">Reference proteome</keyword>
<organism evidence="4 5">
    <name type="scientific">Rubrobacter xylanophilus (strain DSM 9941 / JCM 11954 / NBRC 16129 / PRD-1)</name>
    <dbReference type="NCBI Taxonomy" id="266117"/>
    <lineage>
        <taxon>Bacteria</taxon>
        <taxon>Bacillati</taxon>
        <taxon>Actinomycetota</taxon>
        <taxon>Rubrobacteria</taxon>
        <taxon>Rubrobacterales</taxon>
        <taxon>Rubrobacteraceae</taxon>
        <taxon>Rubrobacter</taxon>
    </lineage>
</organism>
<feature type="transmembrane region" description="Helical" evidence="1">
    <location>
        <begin position="511"/>
        <end position="532"/>
    </location>
</feature>
<reference evidence="4 5" key="1">
    <citation type="submission" date="2006-06" db="EMBL/GenBank/DDBJ databases">
        <title>Complete sequence of Rubrobacter xylanophilus DSM 9941.</title>
        <authorList>
            <consortium name="US DOE Joint Genome Institute"/>
            <person name="Copeland A."/>
            <person name="Lucas S."/>
            <person name="Lapidus A."/>
            <person name="Barry K."/>
            <person name="Detter J.C."/>
            <person name="Glavina del Rio T."/>
            <person name="Hammon N."/>
            <person name="Israni S."/>
            <person name="Dalin E."/>
            <person name="Tice H."/>
            <person name="Pitluck S."/>
            <person name="Munk A.C."/>
            <person name="Brettin T."/>
            <person name="Bruce D."/>
            <person name="Han C."/>
            <person name="Tapia R."/>
            <person name="Gilna P."/>
            <person name="Schmutz J."/>
            <person name="Larimer F."/>
            <person name="Land M."/>
            <person name="Hauser L."/>
            <person name="Kyrpides N."/>
            <person name="Lykidis A."/>
            <person name="da Costa M.S."/>
            <person name="Rainey F.A."/>
            <person name="Empadinhas N."/>
            <person name="Jolivet E."/>
            <person name="Battista J.R."/>
            <person name="Richardson P."/>
        </authorList>
    </citation>
    <scope>NUCLEOTIDE SEQUENCE [LARGE SCALE GENOMIC DNA]</scope>
    <source>
        <strain evidence="5">DSM 9941 / NBRC 16129 / PRD-1</strain>
    </source>
</reference>
<evidence type="ECO:0000313" key="5">
    <source>
        <dbReference type="Proteomes" id="UP000006637"/>
    </source>
</evidence>